<evidence type="ECO:0000313" key="1">
    <source>
        <dbReference type="EMBL" id="QDS76796.1"/>
    </source>
</evidence>
<organism evidence="1 2">
    <name type="scientific">Venturia effusa</name>
    <dbReference type="NCBI Taxonomy" id="50376"/>
    <lineage>
        <taxon>Eukaryota</taxon>
        <taxon>Fungi</taxon>
        <taxon>Dikarya</taxon>
        <taxon>Ascomycota</taxon>
        <taxon>Pezizomycotina</taxon>
        <taxon>Dothideomycetes</taxon>
        <taxon>Pleosporomycetidae</taxon>
        <taxon>Venturiales</taxon>
        <taxon>Venturiaceae</taxon>
        <taxon>Venturia</taxon>
    </lineage>
</organism>
<protein>
    <submittedName>
        <fullName evidence="1">Uncharacterized protein</fullName>
    </submittedName>
</protein>
<dbReference type="OrthoDB" id="3936685at2759"/>
<dbReference type="EMBL" id="CP042200">
    <property type="protein sequence ID" value="QDS76796.1"/>
    <property type="molecule type" value="Genomic_DNA"/>
</dbReference>
<keyword evidence="2" id="KW-1185">Reference proteome</keyword>
<gene>
    <name evidence="1" type="ORF">FKW77_002347</name>
</gene>
<sequence length="407" mass="47006">MDAVNHQNQAPRVRPYTLEVELGIYDEQDQKLANNDPDLEPRSMTWRQLQQEWSSTISSLLQHVQKHKQIFGAADSTLDMLFGAVETYFATDIKMAGLQYLVMKRAVDIFELLQLFPNPTAPFQLSRRHFFTESDPIYYSTLLSWSDCKSSLMMVALFGSPKDLTRVKRVLEFAGGATDQEKEDDWRKEVTRELKTGSSQSLAKTLLRARKEITQGGGNNITVLYVHLLDTYRWREQLDAIDETISFIHYFTLAAGFDGIRIFQSYGPDPKMPHMTMWRHMLNGGARLRSWDEAAKFVEDFKILSTAAPAWSSKQYDAYARCFDYDLRSNIASAFPHGQKHVSPTFEPHVRILEFSNVTPQDIQKFDWSQVAEEEHLDFWKVFHVNYPHLTPQQKPGIHIRSAEGKK</sequence>
<proteinExistence type="predicted"/>
<name>A0A517LMK0_9PEZI</name>
<evidence type="ECO:0000313" key="2">
    <source>
        <dbReference type="Proteomes" id="UP000316270"/>
    </source>
</evidence>
<dbReference type="Proteomes" id="UP000316270">
    <property type="component" value="Chromosome 16"/>
</dbReference>
<dbReference type="STRING" id="50376.A0A517LMK0"/>
<accession>A0A517LMK0</accession>
<reference evidence="1 2" key="1">
    <citation type="submission" date="2019-07" db="EMBL/GenBank/DDBJ databases">
        <title>Finished genome of Venturia effusa.</title>
        <authorList>
            <person name="Young C.A."/>
            <person name="Cox M.P."/>
            <person name="Ganley A.R.D."/>
            <person name="David W.J."/>
        </authorList>
    </citation>
    <scope>NUCLEOTIDE SEQUENCE [LARGE SCALE GENOMIC DNA]</scope>
    <source>
        <strain evidence="2">albino</strain>
    </source>
</reference>
<dbReference type="AlphaFoldDB" id="A0A517LMK0"/>